<sequence length="134" mass="15101">MTVTADTATVTRHGWAARDDRPEHFPGVAHVWKRRRLSAGLKQATVIRRMTELATRQGVSIAAPTSLKTMLSKWENGAKMSPLYEELLCLVYGVRRAEHVNHRPARYRNSAIYDRLLPTRTGVGAVRLTQPGLR</sequence>
<reference evidence="1 2" key="1">
    <citation type="submission" date="2023-08" db="EMBL/GenBank/DDBJ databases">
        <title>Phytohabitans sansha sp. nov., isolated from marine sediment.</title>
        <authorList>
            <person name="Zhao Y."/>
            <person name="Yi K."/>
        </authorList>
    </citation>
    <scope>NUCLEOTIDE SEQUENCE [LARGE SCALE GENOMIC DNA]</scope>
    <source>
        <strain evidence="1 2">ZYX-F-186</strain>
    </source>
</reference>
<organism evidence="1 2">
    <name type="scientific">Phytohabitans maris</name>
    <dbReference type="NCBI Taxonomy" id="3071409"/>
    <lineage>
        <taxon>Bacteria</taxon>
        <taxon>Bacillati</taxon>
        <taxon>Actinomycetota</taxon>
        <taxon>Actinomycetes</taxon>
        <taxon>Micromonosporales</taxon>
        <taxon>Micromonosporaceae</taxon>
    </lineage>
</organism>
<protein>
    <submittedName>
        <fullName evidence="1">Helix-turn-helix transcriptional regulator</fullName>
    </submittedName>
</protein>
<gene>
    <name evidence="1" type="ORF">RB614_09885</name>
</gene>
<proteinExistence type="predicted"/>
<dbReference type="RefSeq" id="WP_308712098.1">
    <property type="nucleotide sequence ID" value="NZ_JAVHUY010000007.1"/>
</dbReference>
<name>A0ABU0ZCN7_9ACTN</name>
<dbReference type="EMBL" id="JAVHUY010000007">
    <property type="protein sequence ID" value="MDQ7904830.1"/>
    <property type="molecule type" value="Genomic_DNA"/>
</dbReference>
<comment type="caution">
    <text evidence="1">The sequence shown here is derived from an EMBL/GenBank/DDBJ whole genome shotgun (WGS) entry which is preliminary data.</text>
</comment>
<dbReference type="Proteomes" id="UP001230908">
    <property type="component" value="Unassembled WGS sequence"/>
</dbReference>
<dbReference type="InterPro" id="IPR001387">
    <property type="entry name" value="Cro/C1-type_HTH"/>
</dbReference>
<evidence type="ECO:0000313" key="2">
    <source>
        <dbReference type="Proteomes" id="UP001230908"/>
    </source>
</evidence>
<evidence type="ECO:0000313" key="1">
    <source>
        <dbReference type="EMBL" id="MDQ7904830.1"/>
    </source>
</evidence>
<accession>A0ABU0ZCN7</accession>
<dbReference type="CDD" id="cd00093">
    <property type="entry name" value="HTH_XRE"/>
    <property type="match status" value="1"/>
</dbReference>
<keyword evidence="2" id="KW-1185">Reference proteome</keyword>